<dbReference type="RefSeq" id="WP_106523172.1">
    <property type="nucleotide sequence ID" value="NZ_PYGD01000004.1"/>
</dbReference>
<proteinExistence type="predicted"/>
<evidence type="ECO:0000259" key="7">
    <source>
        <dbReference type="Pfam" id="PF12256"/>
    </source>
</evidence>
<dbReference type="InterPro" id="IPR028994">
    <property type="entry name" value="Integrin_alpha_N"/>
</dbReference>
<dbReference type="InterPro" id="IPR050708">
    <property type="entry name" value="T6SS_VgrG/RHS"/>
</dbReference>
<dbReference type="InterPro" id="IPR003284">
    <property type="entry name" value="Sal_SpvB"/>
</dbReference>
<protein>
    <submittedName>
        <fullName evidence="8">RHS repeat-associated protein</fullName>
    </submittedName>
</protein>
<dbReference type="SUPFAM" id="SSF69318">
    <property type="entry name" value="Integrin alpha N-terminal domain"/>
    <property type="match status" value="1"/>
</dbReference>
<evidence type="ECO:0000256" key="4">
    <source>
        <dbReference type="ARBA" id="ARBA00023026"/>
    </source>
</evidence>
<reference evidence="8 9" key="1">
    <citation type="submission" date="2018-03" db="EMBL/GenBank/DDBJ databases">
        <title>Genomic Encyclopedia of Type Strains, Phase III (KMG-III): the genomes of soil and plant-associated and newly described type strains.</title>
        <authorList>
            <person name="Whitman W."/>
        </authorList>
    </citation>
    <scope>NUCLEOTIDE SEQUENCE [LARGE SCALE GENOMIC DNA]</scope>
    <source>
        <strain evidence="8 9">CGMCC 1.12700</strain>
    </source>
</reference>
<keyword evidence="2" id="KW-0964">Secreted</keyword>
<dbReference type="NCBIfam" id="TIGR03696">
    <property type="entry name" value="Rhs_assc_core"/>
    <property type="match status" value="1"/>
</dbReference>
<dbReference type="EMBL" id="PYGD01000004">
    <property type="protein sequence ID" value="PSK92105.1"/>
    <property type="molecule type" value="Genomic_DNA"/>
</dbReference>
<accession>A0A2P8D4G4</accession>
<gene>
    <name evidence="8" type="ORF">B0I18_104203</name>
</gene>
<dbReference type="PANTHER" id="PTHR32305">
    <property type="match status" value="1"/>
</dbReference>
<dbReference type="Pfam" id="PF12256">
    <property type="entry name" value="TcdB_toxin_midN"/>
    <property type="match status" value="1"/>
</dbReference>
<dbReference type="Gene3D" id="2.180.10.10">
    <property type="entry name" value="RHS repeat-associated core"/>
    <property type="match status" value="1"/>
</dbReference>
<evidence type="ECO:0000259" key="6">
    <source>
        <dbReference type="Pfam" id="PF12255"/>
    </source>
</evidence>
<keyword evidence="4" id="KW-0843">Virulence</keyword>
<dbReference type="GO" id="GO:0005737">
    <property type="term" value="C:cytoplasm"/>
    <property type="evidence" value="ECO:0007669"/>
    <property type="project" value="InterPro"/>
</dbReference>
<dbReference type="Pfam" id="PF03534">
    <property type="entry name" value="SpvB"/>
    <property type="match status" value="1"/>
</dbReference>
<keyword evidence="9" id="KW-1185">Reference proteome</keyword>
<dbReference type="Pfam" id="PF05593">
    <property type="entry name" value="RHS_repeat"/>
    <property type="match status" value="1"/>
</dbReference>
<feature type="region of interest" description="Disordered" evidence="5">
    <location>
        <begin position="1"/>
        <end position="47"/>
    </location>
</feature>
<evidence type="ECO:0000313" key="8">
    <source>
        <dbReference type="EMBL" id="PSK92105.1"/>
    </source>
</evidence>
<evidence type="ECO:0000256" key="3">
    <source>
        <dbReference type="ARBA" id="ARBA00022729"/>
    </source>
</evidence>
<dbReference type="InterPro" id="IPR006530">
    <property type="entry name" value="YD"/>
</dbReference>
<feature type="domain" description="Insecticide toxin TcdB middle/C-terminal" evidence="6">
    <location>
        <begin position="907"/>
        <end position="1017"/>
    </location>
</feature>
<dbReference type="Pfam" id="PF12255">
    <property type="entry name" value="TcdB_toxin_midC"/>
    <property type="match status" value="1"/>
</dbReference>
<feature type="domain" description="Insecticide toxin TcdB middle/N-terminal" evidence="7">
    <location>
        <begin position="700"/>
        <end position="842"/>
    </location>
</feature>
<dbReference type="NCBIfam" id="TIGR01643">
    <property type="entry name" value="YD_repeat_2x"/>
    <property type="match status" value="1"/>
</dbReference>
<organism evidence="8 9">
    <name type="scientific">Taibaiella chishuiensis</name>
    <dbReference type="NCBI Taxonomy" id="1434707"/>
    <lineage>
        <taxon>Bacteria</taxon>
        <taxon>Pseudomonadati</taxon>
        <taxon>Bacteroidota</taxon>
        <taxon>Chitinophagia</taxon>
        <taxon>Chitinophagales</taxon>
        <taxon>Chitinophagaceae</taxon>
        <taxon>Taibaiella</taxon>
    </lineage>
</organism>
<comment type="caution">
    <text evidence="8">The sequence shown here is derived from an EMBL/GenBank/DDBJ whole genome shotgun (WGS) entry which is preliminary data.</text>
</comment>
<name>A0A2P8D4G4_9BACT</name>
<dbReference type="InterPro" id="IPR013517">
    <property type="entry name" value="FG-GAP"/>
</dbReference>
<dbReference type="GO" id="GO:0005576">
    <property type="term" value="C:extracellular region"/>
    <property type="evidence" value="ECO:0007669"/>
    <property type="project" value="UniProtKB-SubCell"/>
</dbReference>
<dbReference type="Pfam" id="PF13517">
    <property type="entry name" value="FG-GAP_3"/>
    <property type="match status" value="1"/>
</dbReference>
<dbReference type="Proteomes" id="UP000240572">
    <property type="component" value="Unassembled WGS sequence"/>
</dbReference>
<dbReference type="InterPro" id="IPR031325">
    <property type="entry name" value="RHS_repeat"/>
</dbReference>
<sequence>MENKKKNNTPAAAGGNEPRSNASGLLDQYAVQPRQQEDKSPYYKSAAPSIAMPKGGGALKGIDEKFSVNAVNGTAGLEISLPLTPGRSGFTPALGLSYNSGGGNSEFGLGWGMSLPAIQRKTDKRLPLYNDAAESDTFLLAGAEDLVPELDTNGLPLISESMGYTIKRYRPRIEGLFARIEYITKKAAPGAWWRVTTKENITTYYGLRSESRIADPVAESRIYKWLPDIIVDHKGNAQVYTYVAENLSGVADEVYERNRANGNARFANTYLKQVQYGNTTPYFIGKEAVWQPALPQGNWLFEMVLDYGDYSENNYSIIPDKTWLSRIDAFSDFHAGFEVRTYRLCRRMLMFHRFQELNNGEATLVSALELAYKNESSESKAAETDYIISATQRGYTQKSDGSYTSATLPSMRLKYSPFRWNTNIVKVAAGDFTGAPQGLTGPYQWTDFEGEGISGILTEQGNGWFYKNNLGNGHFAAPKAIADKPSFSGLGRDLQWQDLDADGRRQVVTQTVAKGYWELDDNQQWQPFQTFDHNLNIDLGNPFTKMLDLNGDGRPDLLITEDRAWIWYENLGKEGFEKGGNASLFSDEEKGPLLLLRDTVQSIFLADMNGDGMTDLVRISNGEVCYWPNMGYGRFGAKVTMGNAPFFAAPDLYNPLYITLSDISGTGAADIIFTGENTCKAWINLSGNAFSDAYDINPLPGTDAYSKITVVDFLGNGTGCLVWSSPLPAHAHAPLQYIDLMGGRKPHLLEHYYNGTGKSVRLHYKSSTRFYLEDKLQGIAWATQLPFPVHCISKVTTSDVVSRTRYSQDYRYRHGYYDHEEREFRGFGFVETVDIDSVIDQSPEAPGTSLDQYPVKTKTWYHTGAWIREQTLIEAFQQEYFPFEGWDTVTTIALLPEGLNAQEHREAHRALKGSALRQEVYALDKTAREPVPYTVAATAYEVKKVQALGNNRFASFISLQSQQVTFNCERDLQDPRIRHQLTLETDRYGHVLQSAEVAYKRKSIPSSLPAKVKEEQAKMHIVWSQTHMTGDAIDDTDHTGYRIRLPFETKSYEAVVSHPDVEAGKLWTITQLKTALDAAVAVDFAAVAGNGQKRLLSHSRTRYRADDALSPLPFGTLAGLAITDESYQMAFTPGILADAYGGRVDGVMLGTGNAAYVDLDGDGHYWAPSGKAVYSSPATQFYTPELFLDPWGNETKVKMWGNYWLLPERTNDALENEMAVKVYNWRNLRPVRIQDMNRNIVEMLYDALGMPVAMAVKGKDDGTEGDELAGLDPESTGDRANQHAFWQDPGPVAAQLLQNATWRCVYDFDTLPVAVAMIARQHHVHGAVIPDGQDSQPLIRFSYSDGLDRVLMHKIQAAPSADKPDVPRWISNGRTIYNNKGTVVMQFEPYFSDTHLCDTAEQADAAGISPRMFYDPLNRLRETKYPDGTFAKTAWTAWEQTIWDNNDTVKSSDWYAARINGAKGVDEQEAAQKAAAHNDTPVVKYTDSLARPFYSVEQDGINIPVHSYESLDISGNRIAVTDGNGNVPLRYKYNMLQHPCAQLSQDSGNGLALVDVAGQPIYAWDAEDRRFTTTFDGLRRPLEQVVRHTGIDIVLEKTEYGETVPNAETMNLRGQIFAGYNGAGKQVFQLGYDFKGLPLETWQYLLEDPQATDVDWAGSPLLAADAYIASAISDALGRPVSQKDAGGYTTTYRYDKAGALKTLDVAPDGAVEEFYIRDIRYNALGQREYIRYGNNTVTRYTYDKSTLRLRRLQTTAGSATPVLRDLNYYYDPVGNITRISDKAQQDLFFANTIVSPDQVYTYDALYRLIEARGREQIGTADFGAADNTRDGAWKVNLGNDAVQSYTQKYTYDAAGNILKLQHIAGSGSYTRNYTYGSGNNRLLQTAVNPYTYSYDYDARGNMTAMPHLDGMRWNTQNQLSAIQKGTMEAAYQYVAGQRIRKYVKNGNLTEERIYLGDFEIYRKFDNGSLKVKRHTVHISDDSGRVAMLEIRKEGLRADDGDTEPNLVRYLYANHLQSTNLELDESGVVISYEEYHPYGTTAFQARSTMIKAAAKRYRYTGKERDEESGLYYHGARYYIPWLCRWSAADPMETKYAGRTPYSYCNNQPVSKVDPEGEEEYNSYEEYKQAKGNKALSKMDGSDGAWLKSDRTDKNATWSNAMGYITKNDLKGMLVGYTTTLHYDKNFNGAMVLEKDQYNFDIVRDYYNWIQHQVDALGYSTQWAKGASYLVDELADTYQDGVESGAFMPKLGKLLNDLNQGIANYAVGRFNEVLYQGKIPADTKQGWYEWDQKFIMQEQVTVVAPKIYESYAGTSTLDRFNSLSRKETFLGFVAAKSPGHFLPDFSLFGVSINKQKGANEWSNNFGALGRYHIPLLMLYPYTHGAKFKLTPEQWKDIQKSNKQISNYYQNKMKY</sequence>
<evidence type="ECO:0000256" key="1">
    <source>
        <dbReference type="ARBA" id="ARBA00004613"/>
    </source>
</evidence>
<evidence type="ECO:0000256" key="5">
    <source>
        <dbReference type="SAM" id="MobiDB-lite"/>
    </source>
</evidence>
<comment type="subcellular location">
    <subcellularLocation>
        <location evidence="1">Secreted</location>
    </subcellularLocation>
</comment>
<dbReference type="PRINTS" id="PR01341">
    <property type="entry name" value="SALSPVBPROT"/>
</dbReference>
<dbReference type="InterPro" id="IPR022385">
    <property type="entry name" value="Rhs_assc_core"/>
</dbReference>
<evidence type="ECO:0000256" key="2">
    <source>
        <dbReference type="ARBA" id="ARBA00022525"/>
    </source>
</evidence>
<feature type="region of interest" description="Disordered" evidence="5">
    <location>
        <begin position="1259"/>
        <end position="1280"/>
    </location>
</feature>
<keyword evidence="3" id="KW-0732">Signal</keyword>
<dbReference type="InterPro" id="IPR022044">
    <property type="entry name" value="TcdB_toxin_mid/C"/>
</dbReference>
<evidence type="ECO:0000313" key="9">
    <source>
        <dbReference type="Proteomes" id="UP000240572"/>
    </source>
</evidence>
<dbReference type="PANTHER" id="PTHR32305:SF15">
    <property type="entry name" value="PROTEIN RHSA-RELATED"/>
    <property type="match status" value="1"/>
</dbReference>
<dbReference type="OrthoDB" id="9765204at2"/>
<dbReference type="InterPro" id="IPR022045">
    <property type="entry name" value="TcdB_toxin_mid/N"/>
</dbReference>